<dbReference type="EMBL" id="JBHSYM010000042">
    <property type="protein sequence ID" value="MFC7013952.1"/>
    <property type="molecule type" value="Genomic_DNA"/>
</dbReference>
<feature type="domain" description="VOC" evidence="1">
    <location>
        <begin position="5"/>
        <end position="125"/>
    </location>
</feature>
<name>A0ABW2E3N2_9ACTN</name>
<dbReference type="InterPro" id="IPR029068">
    <property type="entry name" value="Glyas_Bleomycin-R_OHBP_Dase"/>
</dbReference>
<dbReference type="PANTHER" id="PTHR43279:SF1">
    <property type="entry name" value="CATECHOL-2,3-DIOXYGENASE"/>
    <property type="match status" value="1"/>
</dbReference>
<sequence length="184" mass="19820">MPIHRLNHAVLFVSDLERSTAFYRDVLGFRPLPRAFPSAVFLQAAGSANDHDLGLFQCPRPGPGPRAGQVGLYHLAWEVETLADLRRMRTRLAEAGALTGASDHASTKAVYARDPDGLEFEVCWLVPDHAVAGELAAMASPTRPLDIDAEIATYGADTPGGPRTDHGVWQEVFAGARSDGPPPR</sequence>
<evidence type="ECO:0000313" key="3">
    <source>
        <dbReference type="Proteomes" id="UP001596409"/>
    </source>
</evidence>
<evidence type="ECO:0000259" key="1">
    <source>
        <dbReference type="PROSITE" id="PS51819"/>
    </source>
</evidence>
<proteinExistence type="predicted"/>
<dbReference type="InterPro" id="IPR037523">
    <property type="entry name" value="VOC_core"/>
</dbReference>
<evidence type="ECO:0000313" key="2">
    <source>
        <dbReference type="EMBL" id="MFC7013952.1"/>
    </source>
</evidence>
<reference evidence="3" key="1">
    <citation type="journal article" date="2019" name="Int. J. Syst. Evol. Microbiol.">
        <title>The Global Catalogue of Microorganisms (GCM) 10K type strain sequencing project: providing services to taxonomists for standard genome sequencing and annotation.</title>
        <authorList>
            <consortium name="The Broad Institute Genomics Platform"/>
            <consortium name="The Broad Institute Genome Sequencing Center for Infectious Disease"/>
            <person name="Wu L."/>
            <person name="Ma J."/>
        </authorList>
    </citation>
    <scope>NUCLEOTIDE SEQUENCE [LARGE SCALE GENOMIC DNA]</scope>
    <source>
        <strain evidence="3">JCM 4855</strain>
    </source>
</reference>
<gene>
    <name evidence="2" type="ORF">ACFQMH_19935</name>
</gene>
<dbReference type="Pfam" id="PF00903">
    <property type="entry name" value="Glyoxalase"/>
    <property type="match status" value="1"/>
</dbReference>
<dbReference type="Gene3D" id="3.10.180.10">
    <property type="entry name" value="2,3-Dihydroxybiphenyl 1,2-Dioxygenase, domain 1"/>
    <property type="match status" value="1"/>
</dbReference>
<dbReference type="PANTHER" id="PTHR43279">
    <property type="entry name" value="CATECHOL-2,3-DIOXYGENASE"/>
    <property type="match status" value="1"/>
</dbReference>
<dbReference type="SUPFAM" id="SSF54593">
    <property type="entry name" value="Glyoxalase/Bleomycin resistance protein/Dihydroxybiphenyl dioxygenase"/>
    <property type="match status" value="1"/>
</dbReference>
<organism evidence="2 3">
    <name type="scientific">Streptomyces viridiviolaceus</name>
    <dbReference type="NCBI Taxonomy" id="68282"/>
    <lineage>
        <taxon>Bacteria</taxon>
        <taxon>Bacillati</taxon>
        <taxon>Actinomycetota</taxon>
        <taxon>Actinomycetes</taxon>
        <taxon>Kitasatosporales</taxon>
        <taxon>Streptomycetaceae</taxon>
        <taxon>Streptomyces</taxon>
    </lineage>
</organism>
<dbReference type="RefSeq" id="WP_189879512.1">
    <property type="nucleotide sequence ID" value="NZ_BMWA01000034.1"/>
</dbReference>
<dbReference type="Proteomes" id="UP001596409">
    <property type="component" value="Unassembled WGS sequence"/>
</dbReference>
<keyword evidence="3" id="KW-1185">Reference proteome</keyword>
<dbReference type="InterPro" id="IPR004360">
    <property type="entry name" value="Glyas_Fos-R_dOase_dom"/>
</dbReference>
<comment type="caution">
    <text evidence="2">The sequence shown here is derived from an EMBL/GenBank/DDBJ whole genome shotgun (WGS) entry which is preliminary data.</text>
</comment>
<dbReference type="PROSITE" id="PS51819">
    <property type="entry name" value="VOC"/>
    <property type="match status" value="1"/>
</dbReference>
<protein>
    <submittedName>
        <fullName evidence="2">VOC family protein</fullName>
    </submittedName>
</protein>
<accession>A0ABW2E3N2</accession>